<proteinExistence type="predicted"/>
<name>A0A1U7CX37_9BACT</name>
<protein>
    <recommendedName>
        <fullName evidence="3">Ribbon-helix-helix protein CopG domain-containing protein</fullName>
    </recommendedName>
</protein>
<organism evidence="1 2">
    <name type="scientific">Paludisphaera borealis</name>
    <dbReference type="NCBI Taxonomy" id="1387353"/>
    <lineage>
        <taxon>Bacteria</taxon>
        <taxon>Pseudomonadati</taxon>
        <taxon>Planctomycetota</taxon>
        <taxon>Planctomycetia</taxon>
        <taxon>Isosphaerales</taxon>
        <taxon>Isosphaeraceae</taxon>
        <taxon>Paludisphaera</taxon>
    </lineage>
</organism>
<dbReference type="RefSeq" id="WP_076349842.1">
    <property type="nucleotide sequence ID" value="NZ_CP019082.1"/>
</dbReference>
<keyword evidence="2" id="KW-1185">Reference proteome</keyword>
<dbReference type="STRING" id="1387353.BSF38_05079"/>
<dbReference type="Proteomes" id="UP000186309">
    <property type="component" value="Chromosome"/>
</dbReference>
<accession>A0A1U7CX37</accession>
<dbReference type="AlphaFoldDB" id="A0A1U7CX37"/>
<sequence>MSKIENRVAHIQVDSRQNSRLLVTIPISQRADMAELSERLGMSQQAIVRAALADFAIKYAPEPALDKPAKKARVKKS</sequence>
<gene>
    <name evidence="1" type="ORF">BSF38_05079</name>
</gene>
<dbReference type="KEGG" id="pbor:BSF38_05079"/>
<evidence type="ECO:0000313" key="1">
    <source>
        <dbReference type="EMBL" id="APW63507.1"/>
    </source>
</evidence>
<evidence type="ECO:0008006" key="3">
    <source>
        <dbReference type="Google" id="ProtNLM"/>
    </source>
</evidence>
<dbReference type="EMBL" id="CP019082">
    <property type="protein sequence ID" value="APW63507.1"/>
    <property type="molecule type" value="Genomic_DNA"/>
</dbReference>
<evidence type="ECO:0000313" key="2">
    <source>
        <dbReference type="Proteomes" id="UP000186309"/>
    </source>
</evidence>
<reference evidence="2" key="1">
    <citation type="submission" date="2016-12" db="EMBL/GenBank/DDBJ databases">
        <title>Comparative genomics of four Isosphaeraceae planctomycetes: a common pool of plasmids and glycoside hydrolase genes.</title>
        <authorList>
            <person name="Ivanova A."/>
        </authorList>
    </citation>
    <scope>NUCLEOTIDE SEQUENCE [LARGE SCALE GENOMIC DNA]</scope>
    <source>
        <strain evidence="2">PX4</strain>
    </source>
</reference>